<gene>
    <name evidence="1" type="ORF">MHSWG343_09420</name>
</gene>
<dbReference type="Gene3D" id="3.90.320.10">
    <property type="match status" value="1"/>
</dbReference>
<dbReference type="InterPro" id="IPR011604">
    <property type="entry name" value="PDDEXK-like_dom_sf"/>
</dbReference>
<protein>
    <recommendedName>
        <fullName evidence="3">YqaJ-like viral recombinase domain protein</fullName>
    </recommendedName>
</protein>
<dbReference type="EMBL" id="BIMN01000006">
    <property type="protein sequence ID" value="GCE63935.1"/>
    <property type="molecule type" value="Genomic_DNA"/>
</dbReference>
<evidence type="ECO:0000313" key="2">
    <source>
        <dbReference type="Proteomes" id="UP000324831"/>
    </source>
</evidence>
<accession>A0A478FUY1</accession>
<dbReference type="AlphaFoldDB" id="A0A478FUY1"/>
<proteinExistence type="predicted"/>
<name>A0A478FUY1_9MOLU</name>
<organism evidence="1 2">
    <name type="scientific">Candidatus Mycoplasma haematohominis</name>
    <dbReference type="NCBI Taxonomy" id="1494318"/>
    <lineage>
        <taxon>Bacteria</taxon>
        <taxon>Bacillati</taxon>
        <taxon>Mycoplasmatota</taxon>
        <taxon>Mollicutes</taxon>
        <taxon>Mycoplasmataceae</taxon>
        <taxon>Mycoplasma</taxon>
    </lineage>
</organism>
<dbReference type="Proteomes" id="UP000324831">
    <property type="component" value="Unassembled WGS sequence"/>
</dbReference>
<evidence type="ECO:0000313" key="1">
    <source>
        <dbReference type="EMBL" id="GCE63935.1"/>
    </source>
</evidence>
<evidence type="ECO:0008006" key="3">
    <source>
        <dbReference type="Google" id="ProtNLM"/>
    </source>
</evidence>
<sequence>MGFNNSDDYRRTEEEIILYINKYLELDFTTEQKYLEFNKNKVWFRARPNAITIDQNQKITSVLSIKSQFLERALWRDHPYWSHVLQLSLYLFLAGIDQGYLCLCQLSYEKEAITEFKSQLEMEDSYLLNQNISYYLRPKLNDMQALPISYQITEVWKNNHKKDTPLTIWKIKINSQQFSTVIDDISEWWDSYLTDSPELTKKEKRQAKKAMKKIY</sequence>
<reference evidence="1 2" key="1">
    <citation type="submission" date="2019-01" db="EMBL/GenBank/DDBJ databases">
        <title>Draft genome sequences of Candidatus Mycoplasma haemohominis SWG34-3 identified from a patient with pyrexia, anemia and liver dysfunction.</title>
        <authorList>
            <person name="Sekizuka T."/>
            <person name="Hattori N."/>
            <person name="Katano H."/>
            <person name="Takuma T."/>
            <person name="Ito T."/>
            <person name="Arai N."/>
            <person name="Yanai R."/>
            <person name="Ishii S."/>
            <person name="Miura Y."/>
            <person name="Tokunaga T."/>
            <person name="Watanabe H."/>
            <person name="Nomura N."/>
            <person name="Eguchi J."/>
            <person name="Arai T."/>
            <person name="Hasegawa H."/>
            <person name="Nakamaki T."/>
            <person name="Wakita T."/>
            <person name="Niki Y."/>
            <person name="Kuroda M."/>
        </authorList>
    </citation>
    <scope>NUCLEOTIDE SEQUENCE [LARGE SCALE GENOMIC DNA]</scope>
    <source>
        <strain evidence="1">SWG34-3</strain>
    </source>
</reference>
<comment type="caution">
    <text evidence="1">The sequence shown here is derived from an EMBL/GenBank/DDBJ whole genome shotgun (WGS) entry which is preliminary data.</text>
</comment>